<organism evidence="8 9">
    <name type="scientific">Pedobacter panaciterrae</name>
    <dbReference type="NCBI Taxonomy" id="363849"/>
    <lineage>
        <taxon>Bacteria</taxon>
        <taxon>Pseudomonadati</taxon>
        <taxon>Bacteroidota</taxon>
        <taxon>Sphingobacteriia</taxon>
        <taxon>Sphingobacteriales</taxon>
        <taxon>Sphingobacteriaceae</taxon>
        <taxon>Pedobacter</taxon>
    </lineage>
</organism>
<reference evidence="8 9" key="1">
    <citation type="submission" date="2024-03" db="EMBL/GenBank/DDBJ databases">
        <title>Sequence of Lycoming College Course Isolates.</title>
        <authorList>
            <person name="Plotts O."/>
            <person name="Newman J."/>
        </authorList>
    </citation>
    <scope>NUCLEOTIDE SEQUENCE [LARGE SCALE GENOMIC DNA]</scope>
    <source>
        <strain evidence="8 9">CJB-3</strain>
    </source>
</reference>
<dbReference type="InterPro" id="IPR052720">
    <property type="entry name" value="Glycosyl_hydrolase_97"/>
</dbReference>
<feature type="signal peptide" evidence="4">
    <location>
        <begin position="1"/>
        <end position="19"/>
    </location>
</feature>
<evidence type="ECO:0000259" key="6">
    <source>
        <dbReference type="Pfam" id="PF14508"/>
    </source>
</evidence>
<dbReference type="InterPro" id="IPR017853">
    <property type="entry name" value="GH"/>
</dbReference>
<evidence type="ECO:0000256" key="4">
    <source>
        <dbReference type="SAM" id="SignalP"/>
    </source>
</evidence>
<evidence type="ECO:0000259" key="5">
    <source>
        <dbReference type="Pfam" id="PF10566"/>
    </source>
</evidence>
<dbReference type="Gene3D" id="2.70.98.10">
    <property type="match status" value="1"/>
</dbReference>
<dbReference type="RefSeq" id="WP_337716723.1">
    <property type="nucleotide sequence ID" value="NZ_JBBEUB010000004.1"/>
</dbReference>
<feature type="chain" id="PRO_5046631015" evidence="4">
    <location>
        <begin position="20"/>
        <end position="626"/>
    </location>
</feature>
<accession>A0ABU8NMK6</accession>
<feature type="domain" description="Glycosyl-hydrolase 97 N-terminal" evidence="6">
    <location>
        <begin position="24"/>
        <end position="259"/>
    </location>
</feature>
<keyword evidence="4" id="KW-0732">Signal</keyword>
<gene>
    <name evidence="8" type="ORF">WAE58_13620</name>
</gene>
<dbReference type="Pfam" id="PF14509">
    <property type="entry name" value="GH97_C"/>
    <property type="match status" value="1"/>
</dbReference>
<dbReference type="InterPro" id="IPR019563">
    <property type="entry name" value="GH97_catalytic"/>
</dbReference>
<evidence type="ECO:0000259" key="7">
    <source>
        <dbReference type="Pfam" id="PF14509"/>
    </source>
</evidence>
<keyword evidence="9" id="KW-1185">Reference proteome</keyword>
<sequence length="626" mass="70009">MNKFLLVLCFISNSLILQAKEVKVLSPDKKTVLIFSTGNSLSYSISYAGVQVIANSPLGLEFENDNPLSENLAIVSAKRKLVNEQWNPVYGEKNTYSDNYNEVTIQFKEHKEPFRLFSVTSRVYNEGVAFKYNVPATKQVIVSRELTGFKFTKDYPSWITGAAQAKYSRGNISKTVNGTERPYVIEMEQNRFIALGEAALVDHARMKFSRSAKDSLMLVAALDGKAVYNTDFSTPWRFVMIAESAGKLLENNYFILNLNHSSALVDASWIKPGKVIREVTLTTTGGKASIDFAAKHNLRYIEFDAGWYGHEYDNASSALAVNVDPSRSAGPLALQEIIDYGKLKDVGVILYVNQRALSRQLDSILPLFKSWGVKGIKYGFVNVGSQQNTSWLHEAVRKAADNQLMIDIHDEYRPTGYSRTYPNLLTQEGIRGEEESPDNHQVLITMFTRMIAGAGDFTNCYFAPRVNNMGSHASQMAKAICIYSPWQFVYWYDRPDDSPRQKGGAGSTASVISEIPDLSFYDALPTVWDDTKVIEAKIGEFGTIARKSGDDWYVGTLTCKARNFALPLLFLNKNKQYEATVYNDDASLLTPTKLAIKKMNVNASTVLNIQLQPKNGQAIIIRPIKN</sequence>
<evidence type="ECO:0000256" key="1">
    <source>
        <dbReference type="ARBA" id="ARBA00001913"/>
    </source>
</evidence>
<dbReference type="InterPro" id="IPR013785">
    <property type="entry name" value="Aldolase_TIM"/>
</dbReference>
<dbReference type="Gene3D" id="3.20.20.70">
    <property type="entry name" value="Aldolase class I"/>
    <property type="match status" value="1"/>
</dbReference>
<dbReference type="InterPro" id="IPR029483">
    <property type="entry name" value="GH97_C"/>
</dbReference>
<dbReference type="SUPFAM" id="SSF51445">
    <property type="entry name" value="(Trans)glycosidases"/>
    <property type="match status" value="1"/>
</dbReference>
<evidence type="ECO:0000313" key="9">
    <source>
        <dbReference type="Proteomes" id="UP001378956"/>
    </source>
</evidence>
<keyword evidence="3" id="KW-0106">Calcium</keyword>
<proteinExistence type="predicted"/>
<evidence type="ECO:0000256" key="3">
    <source>
        <dbReference type="ARBA" id="ARBA00022837"/>
    </source>
</evidence>
<dbReference type="InterPro" id="IPR029486">
    <property type="entry name" value="GH97_N"/>
</dbReference>
<evidence type="ECO:0000313" key="8">
    <source>
        <dbReference type="EMBL" id="MEJ2903477.1"/>
    </source>
</evidence>
<dbReference type="EMBL" id="JBBEUB010000004">
    <property type="protein sequence ID" value="MEJ2903477.1"/>
    <property type="molecule type" value="Genomic_DNA"/>
</dbReference>
<evidence type="ECO:0000256" key="2">
    <source>
        <dbReference type="ARBA" id="ARBA00011245"/>
    </source>
</evidence>
<dbReference type="GO" id="GO:0016787">
    <property type="term" value="F:hydrolase activity"/>
    <property type="evidence" value="ECO:0007669"/>
    <property type="project" value="UniProtKB-KW"/>
</dbReference>
<protein>
    <submittedName>
        <fullName evidence="8">Glycoside hydrolase family 97 N-terminal domain-containing protein</fullName>
    </submittedName>
</protein>
<keyword evidence="8" id="KW-0378">Hydrolase</keyword>
<dbReference type="Pfam" id="PF14508">
    <property type="entry name" value="GH97_N"/>
    <property type="match status" value="1"/>
</dbReference>
<dbReference type="Pfam" id="PF10566">
    <property type="entry name" value="Glyco_hydro_97"/>
    <property type="match status" value="1"/>
</dbReference>
<feature type="domain" description="Glycosyl-hydrolase 97 catalytic" evidence="5">
    <location>
        <begin position="281"/>
        <end position="430"/>
    </location>
</feature>
<dbReference type="InterPro" id="IPR014718">
    <property type="entry name" value="GH-type_carb-bd"/>
</dbReference>
<name>A0ABU8NMK6_9SPHI</name>
<comment type="subunit">
    <text evidence="2">Monomer.</text>
</comment>
<dbReference type="Proteomes" id="UP001378956">
    <property type="component" value="Unassembled WGS sequence"/>
</dbReference>
<comment type="cofactor">
    <cofactor evidence="1">
        <name>Ca(2+)</name>
        <dbReference type="ChEBI" id="CHEBI:29108"/>
    </cofactor>
</comment>
<dbReference type="PANTHER" id="PTHR35803">
    <property type="entry name" value="GLUCAN 1,4-ALPHA-GLUCOSIDASE SUSB-RELATED"/>
    <property type="match status" value="1"/>
</dbReference>
<dbReference type="PANTHER" id="PTHR35803:SF3">
    <property type="entry name" value="ALPHA-GLUCOSIDASE"/>
    <property type="match status" value="1"/>
</dbReference>
<feature type="domain" description="Glycosyl-hydrolase 97 C-terminal oligomerisation" evidence="7">
    <location>
        <begin position="527"/>
        <end position="621"/>
    </location>
</feature>
<comment type="caution">
    <text evidence="8">The sequence shown here is derived from an EMBL/GenBank/DDBJ whole genome shotgun (WGS) entry which is preliminary data.</text>
</comment>